<gene>
    <name evidence="5" type="ORF">DIATSA_LOCUS3273</name>
</gene>
<keyword evidence="6" id="KW-1185">Reference proteome</keyword>
<dbReference type="PANTHER" id="PTHR22968:SF14">
    <property type="entry name" value="PROTEIN KINASE C"/>
    <property type="match status" value="1"/>
</dbReference>
<dbReference type="GO" id="GO:0005829">
    <property type="term" value="C:cytosol"/>
    <property type="evidence" value="ECO:0007669"/>
    <property type="project" value="TreeGrafter"/>
</dbReference>
<evidence type="ECO:0000256" key="2">
    <source>
        <dbReference type="ARBA" id="ARBA00022833"/>
    </source>
</evidence>
<protein>
    <recommendedName>
        <fullName evidence="4">Phorbol-ester/DAG-type domain-containing protein</fullName>
    </recommendedName>
</protein>
<dbReference type="Pfam" id="PF00130">
    <property type="entry name" value="C1_1"/>
    <property type="match status" value="2"/>
</dbReference>
<evidence type="ECO:0000256" key="3">
    <source>
        <dbReference type="SAM" id="MobiDB-lite"/>
    </source>
</evidence>
<evidence type="ECO:0000259" key="4">
    <source>
        <dbReference type="PROSITE" id="PS50081"/>
    </source>
</evidence>
<reference evidence="5" key="1">
    <citation type="submission" date="2021-12" db="EMBL/GenBank/DDBJ databases">
        <authorList>
            <person name="King R."/>
        </authorList>
    </citation>
    <scope>NUCLEOTIDE SEQUENCE</scope>
</reference>
<dbReference type="SUPFAM" id="SSF57889">
    <property type="entry name" value="Cysteine-rich domain"/>
    <property type="match status" value="2"/>
</dbReference>
<name>A0A9N9W7T8_9NEOP</name>
<dbReference type="AlphaFoldDB" id="A0A9N9W7T8"/>
<evidence type="ECO:0000313" key="6">
    <source>
        <dbReference type="Proteomes" id="UP001153714"/>
    </source>
</evidence>
<evidence type="ECO:0000313" key="5">
    <source>
        <dbReference type="EMBL" id="CAG9785224.1"/>
    </source>
</evidence>
<dbReference type="PROSITE" id="PS50081">
    <property type="entry name" value="ZF_DAG_PE_2"/>
    <property type="match status" value="2"/>
</dbReference>
<feature type="region of interest" description="Disordered" evidence="3">
    <location>
        <begin position="1"/>
        <end position="25"/>
    </location>
</feature>
<dbReference type="Proteomes" id="UP001153714">
    <property type="component" value="Chromosome 13"/>
</dbReference>
<sequence length="210" mass="24000">MIFSGGGARRRSSPAPRARPAPRHHANFWFPGGGCGESVQGELRLSRAKRITQRRGAIKHHKIHEVNGHRFVAKFFRQPTFCAFCKEFLWGFGKQGYRCVVCQTAVHKRCHDKLLGKCPGSPAYSDSTVYLRERFKVDVPHRFRPHQFMSPTFCDHCGALLYGFFKHELKCEGTITKVYLLYLICDCAALSNTYNNVQSIAHQRCDHLTL</sequence>
<keyword evidence="2" id="KW-0862">Zinc</keyword>
<feature type="domain" description="Phorbol-ester/DAG-type" evidence="4">
    <location>
        <begin position="140"/>
        <end position="172"/>
    </location>
</feature>
<dbReference type="SMART" id="SM00109">
    <property type="entry name" value="C1"/>
    <property type="match status" value="2"/>
</dbReference>
<dbReference type="CDD" id="cd20834">
    <property type="entry name" value="C1_nPKC_theta-like_rpt1"/>
    <property type="match status" value="1"/>
</dbReference>
<evidence type="ECO:0000256" key="1">
    <source>
        <dbReference type="ARBA" id="ARBA00022723"/>
    </source>
</evidence>
<dbReference type="PRINTS" id="PR00008">
    <property type="entry name" value="DAGPEDOMAIN"/>
</dbReference>
<dbReference type="PROSITE" id="PS00479">
    <property type="entry name" value="ZF_DAG_PE_1"/>
    <property type="match status" value="1"/>
</dbReference>
<feature type="domain" description="Phorbol-ester/DAG-type" evidence="4">
    <location>
        <begin position="68"/>
        <end position="118"/>
    </location>
</feature>
<proteinExistence type="predicted"/>
<dbReference type="InterPro" id="IPR046349">
    <property type="entry name" value="C1-like_sf"/>
</dbReference>
<dbReference type="GO" id="GO:0004674">
    <property type="term" value="F:protein serine/threonine kinase activity"/>
    <property type="evidence" value="ECO:0007669"/>
    <property type="project" value="UniProtKB-KW"/>
</dbReference>
<dbReference type="InterPro" id="IPR020454">
    <property type="entry name" value="DAG/PE-bd"/>
</dbReference>
<accession>A0A9N9W7T8</accession>
<dbReference type="GO" id="GO:0007200">
    <property type="term" value="P:phospholipase C-activating G protein-coupled receptor signaling pathway"/>
    <property type="evidence" value="ECO:0007669"/>
    <property type="project" value="TreeGrafter"/>
</dbReference>
<dbReference type="InterPro" id="IPR002219">
    <property type="entry name" value="PKC_DAG/PE"/>
</dbReference>
<dbReference type="GO" id="GO:0016020">
    <property type="term" value="C:membrane"/>
    <property type="evidence" value="ECO:0007669"/>
    <property type="project" value="UniProtKB-SubCell"/>
</dbReference>
<dbReference type="GO" id="GO:0008270">
    <property type="term" value="F:zinc ion binding"/>
    <property type="evidence" value="ECO:0007669"/>
    <property type="project" value="UniProtKB-KW"/>
</dbReference>
<dbReference type="EMBL" id="OU893344">
    <property type="protein sequence ID" value="CAG9785224.1"/>
    <property type="molecule type" value="Genomic_DNA"/>
</dbReference>
<keyword evidence="1" id="KW-0479">Metal-binding</keyword>
<reference evidence="5" key="2">
    <citation type="submission" date="2022-10" db="EMBL/GenBank/DDBJ databases">
        <authorList>
            <consortium name="ENA_rothamsted_submissions"/>
            <consortium name="culmorum"/>
            <person name="King R."/>
        </authorList>
    </citation>
    <scope>NUCLEOTIDE SEQUENCE</scope>
</reference>
<dbReference type="Gene3D" id="3.30.60.20">
    <property type="match status" value="2"/>
</dbReference>
<dbReference type="GO" id="GO:0035556">
    <property type="term" value="P:intracellular signal transduction"/>
    <property type="evidence" value="ECO:0007669"/>
    <property type="project" value="TreeGrafter"/>
</dbReference>
<dbReference type="OrthoDB" id="63267at2759"/>
<organism evidence="5 6">
    <name type="scientific">Diatraea saccharalis</name>
    <name type="common">sugarcane borer</name>
    <dbReference type="NCBI Taxonomy" id="40085"/>
    <lineage>
        <taxon>Eukaryota</taxon>
        <taxon>Metazoa</taxon>
        <taxon>Ecdysozoa</taxon>
        <taxon>Arthropoda</taxon>
        <taxon>Hexapoda</taxon>
        <taxon>Insecta</taxon>
        <taxon>Pterygota</taxon>
        <taxon>Neoptera</taxon>
        <taxon>Endopterygota</taxon>
        <taxon>Lepidoptera</taxon>
        <taxon>Glossata</taxon>
        <taxon>Ditrysia</taxon>
        <taxon>Pyraloidea</taxon>
        <taxon>Crambidae</taxon>
        <taxon>Crambinae</taxon>
        <taxon>Diatraea</taxon>
    </lineage>
</organism>
<dbReference type="FunFam" id="3.30.60.20:FF:000008">
    <property type="entry name" value="Protein kinase C theta"/>
    <property type="match status" value="1"/>
</dbReference>
<dbReference type="PANTHER" id="PTHR22968">
    <property type="entry name" value="PROTEIN KINASE C, MU"/>
    <property type="match status" value="1"/>
</dbReference>